<dbReference type="EMBL" id="FNVQ01000003">
    <property type="protein sequence ID" value="SEG68461.1"/>
    <property type="molecule type" value="Genomic_DNA"/>
</dbReference>
<proteinExistence type="predicted"/>
<sequence length="171" mass="19407">MSANKPKALQDLSTLEILIVTSIRAIGEDLPTLERLEQEFFSLMGRRNGQSAFFELCRTAKFLKRYGRRSWRFGQVENRSLTEPERGVLTMIAAHQAGQHNHAMGIAHWFCTSAIQDEVHKVMHSFAMRLARTNLRIPLHLPATPTHAEQPLYTPIWALKQQAQGANSDVC</sequence>
<dbReference type="Proteomes" id="UP000236745">
    <property type="component" value="Unassembled WGS sequence"/>
</dbReference>
<accession>A0A1H6C665</accession>
<evidence type="ECO:0000313" key="1">
    <source>
        <dbReference type="EMBL" id="SEG68461.1"/>
    </source>
</evidence>
<dbReference type="RefSeq" id="WP_104004070.1">
    <property type="nucleotide sequence ID" value="NZ_FNVQ01000003.1"/>
</dbReference>
<reference evidence="1 2" key="1">
    <citation type="submission" date="2016-10" db="EMBL/GenBank/DDBJ databases">
        <authorList>
            <person name="de Groot N.N."/>
        </authorList>
    </citation>
    <scope>NUCLEOTIDE SEQUENCE [LARGE SCALE GENOMIC DNA]</scope>
    <source>
        <strain evidence="1 2">DSM 22012</strain>
    </source>
</reference>
<name>A0A1H6C665_9GAMM</name>
<protein>
    <submittedName>
        <fullName evidence="1">Uncharacterized protein</fullName>
    </submittedName>
</protein>
<evidence type="ECO:0000313" key="2">
    <source>
        <dbReference type="Proteomes" id="UP000236745"/>
    </source>
</evidence>
<keyword evidence="2" id="KW-1185">Reference proteome</keyword>
<dbReference type="AlphaFoldDB" id="A0A1H6C665"/>
<organism evidence="1 2">
    <name type="scientific">Marinobacterium lutimaris</name>
    <dbReference type="NCBI Taxonomy" id="568106"/>
    <lineage>
        <taxon>Bacteria</taxon>
        <taxon>Pseudomonadati</taxon>
        <taxon>Pseudomonadota</taxon>
        <taxon>Gammaproteobacteria</taxon>
        <taxon>Oceanospirillales</taxon>
        <taxon>Oceanospirillaceae</taxon>
        <taxon>Marinobacterium</taxon>
    </lineage>
</organism>
<gene>
    <name evidence="1" type="ORF">SAMN05444390_103222</name>
</gene>